<dbReference type="CDD" id="cd01949">
    <property type="entry name" value="GGDEF"/>
    <property type="match status" value="1"/>
</dbReference>
<feature type="transmembrane region" description="Helical" evidence="1">
    <location>
        <begin position="215"/>
        <end position="238"/>
    </location>
</feature>
<keyword evidence="1" id="KW-0812">Transmembrane</keyword>
<dbReference type="PANTHER" id="PTHR44757">
    <property type="entry name" value="DIGUANYLATE CYCLASE DGCP"/>
    <property type="match status" value="1"/>
</dbReference>
<dbReference type="SUPFAM" id="SSF55073">
    <property type="entry name" value="Nucleotide cyclase"/>
    <property type="match status" value="1"/>
</dbReference>
<feature type="domain" description="EAL" evidence="2">
    <location>
        <begin position="514"/>
        <end position="767"/>
    </location>
</feature>
<keyword evidence="1" id="KW-1133">Transmembrane helix</keyword>
<dbReference type="InterPro" id="IPR000160">
    <property type="entry name" value="GGDEF_dom"/>
</dbReference>
<dbReference type="OrthoDB" id="23692at2"/>
<keyword evidence="5" id="KW-1185">Reference proteome</keyword>
<dbReference type="NCBIfam" id="TIGR00254">
    <property type="entry name" value="GGDEF"/>
    <property type="match status" value="1"/>
</dbReference>
<evidence type="ECO:0000259" key="2">
    <source>
        <dbReference type="PROSITE" id="PS50883"/>
    </source>
</evidence>
<accession>A0A315ZS75</accession>
<feature type="transmembrane region" description="Helical" evidence="1">
    <location>
        <begin position="124"/>
        <end position="142"/>
    </location>
</feature>
<feature type="transmembrane region" description="Helical" evidence="1">
    <location>
        <begin position="58"/>
        <end position="79"/>
    </location>
</feature>
<evidence type="ECO:0000256" key="1">
    <source>
        <dbReference type="SAM" id="Phobius"/>
    </source>
</evidence>
<dbReference type="CDD" id="cd01948">
    <property type="entry name" value="EAL"/>
    <property type="match status" value="1"/>
</dbReference>
<protein>
    <submittedName>
        <fullName evidence="4">Diguanylate cyclase (GGDEF)-like protein</fullName>
    </submittedName>
</protein>
<evidence type="ECO:0000313" key="5">
    <source>
        <dbReference type="Proteomes" id="UP000245469"/>
    </source>
</evidence>
<feature type="transmembrane region" description="Helical" evidence="1">
    <location>
        <begin position="188"/>
        <end position="209"/>
    </location>
</feature>
<evidence type="ECO:0000313" key="4">
    <source>
        <dbReference type="EMBL" id="PWJ47728.1"/>
    </source>
</evidence>
<dbReference type="Proteomes" id="UP000245469">
    <property type="component" value="Unassembled WGS sequence"/>
</dbReference>
<dbReference type="EMBL" id="QGDQ01000035">
    <property type="protein sequence ID" value="PWJ47728.1"/>
    <property type="molecule type" value="Genomic_DNA"/>
</dbReference>
<proteinExistence type="predicted"/>
<dbReference type="PROSITE" id="PS50883">
    <property type="entry name" value="EAL"/>
    <property type="match status" value="1"/>
</dbReference>
<sequence>MKWWALPVLGVLGSIVLSVPDLDSSWAALVCVPLRLLALVVLIASARRLRAADPGADAGWWWIAAGIATWLGADVLQYTGVSSSLDITASGVSSVYLSAYPPLLIGLLLLTWRASAREERLGGLLDGAAVAVSLALAGLVLAVGRSLEATAGDELLGQMVDVAFTVGDVLLIALATCLVSVSQPRPVALIVAAATLPLALLSDCLWLLVPVNSALIGALNSLHLLCHLSWAGAAVVAARTHESRAPRPDRPAVESAALSPRRLAVLAVAGALPAVLLGTVPHPPVGGGYGGVVVGAVVLGVLVPLLVLLRLVEALRAVRTAARAVAALHQDLEHQATHDALTGPANRPRVRTVLAEALGAPAPAGGSTTIGLLFIDLDGFKAVNDTHGHRAGDEVLRVTAARAAAVVRGTDTVGRLGGDEFVVVLPGLESEGQLVNIARRLVAELSRPMQTEGQTVAVGASIGAALAPRRGEDGVAAADALLHKADQAVYRAKAQGKGRVVVFDDAMRAEAVERAAMAAALRTAIAHEQLVLHYQPVLDLASGHIAAVEALVRWERPGHGVAAPESFLPVAEDSDLICDLDRWVLRTALRQQAAWARAAADGRGPQVSVNLSRRHLARASVLDDVMNALADSGVDPGSLLVEVSEAGAVASAAVRENLQALRDLGVRVAVDDVGRSWTFAAELQHLPCDVVKVDRRLVARDGSGAAEVMALVVRAGHALGMSVVAEGVETSSQEAAVRAAGFDSAQGLLWSAAVPAPELDHLFAAGGARAVRS</sequence>
<dbReference type="InterPro" id="IPR052155">
    <property type="entry name" value="Biofilm_reg_signaling"/>
</dbReference>
<gene>
    <name evidence="4" type="ORF">BXY45_13531</name>
</gene>
<dbReference type="AlphaFoldDB" id="A0A315ZS75"/>
<feature type="transmembrane region" description="Helical" evidence="1">
    <location>
        <begin position="162"/>
        <end position="181"/>
    </location>
</feature>
<dbReference type="SUPFAM" id="SSF141868">
    <property type="entry name" value="EAL domain-like"/>
    <property type="match status" value="1"/>
</dbReference>
<dbReference type="PANTHER" id="PTHR44757:SF2">
    <property type="entry name" value="BIOFILM ARCHITECTURE MAINTENANCE PROTEIN MBAA"/>
    <property type="match status" value="1"/>
</dbReference>
<dbReference type="SMART" id="SM00267">
    <property type="entry name" value="GGDEF"/>
    <property type="match status" value="1"/>
</dbReference>
<dbReference type="InterPro" id="IPR043128">
    <property type="entry name" value="Rev_trsase/Diguanyl_cyclase"/>
</dbReference>
<dbReference type="PROSITE" id="PS50887">
    <property type="entry name" value="GGDEF"/>
    <property type="match status" value="1"/>
</dbReference>
<keyword evidence="1" id="KW-0472">Membrane</keyword>
<dbReference type="InterPro" id="IPR029787">
    <property type="entry name" value="Nucleotide_cyclase"/>
</dbReference>
<dbReference type="InterPro" id="IPR035919">
    <property type="entry name" value="EAL_sf"/>
</dbReference>
<feature type="domain" description="GGDEF" evidence="3">
    <location>
        <begin position="368"/>
        <end position="505"/>
    </location>
</feature>
<dbReference type="RefSeq" id="WP_109776294.1">
    <property type="nucleotide sequence ID" value="NZ_QGDQ01000035.1"/>
</dbReference>
<organism evidence="4 5">
    <name type="scientific">Quadrisphaera granulorum</name>
    <dbReference type="NCBI Taxonomy" id="317664"/>
    <lineage>
        <taxon>Bacteria</taxon>
        <taxon>Bacillati</taxon>
        <taxon>Actinomycetota</taxon>
        <taxon>Actinomycetes</taxon>
        <taxon>Kineosporiales</taxon>
        <taxon>Kineosporiaceae</taxon>
        <taxon>Quadrisphaera</taxon>
    </lineage>
</organism>
<reference evidence="4 5" key="1">
    <citation type="submission" date="2018-03" db="EMBL/GenBank/DDBJ databases">
        <title>Genomic Encyclopedia of Archaeal and Bacterial Type Strains, Phase II (KMG-II): from individual species to whole genera.</title>
        <authorList>
            <person name="Goeker M."/>
        </authorList>
    </citation>
    <scope>NUCLEOTIDE SEQUENCE [LARGE SCALE GENOMIC DNA]</scope>
    <source>
        <strain evidence="4 5">DSM 44889</strain>
    </source>
</reference>
<comment type="caution">
    <text evidence="4">The sequence shown here is derived from an EMBL/GenBank/DDBJ whole genome shotgun (WGS) entry which is preliminary data.</text>
</comment>
<dbReference type="Pfam" id="PF00563">
    <property type="entry name" value="EAL"/>
    <property type="match status" value="1"/>
</dbReference>
<evidence type="ECO:0000259" key="3">
    <source>
        <dbReference type="PROSITE" id="PS50887"/>
    </source>
</evidence>
<dbReference type="Pfam" id="PF00990">
    <property type="entry name" value="GGDEF"/>
    <property type="match status" value="1"/>
</dbReference>
<name>A0A315ZS75_9ACTN</name>
<dbReference type="Gene3D" id="3.30.70.270">
    <property type="match status" value="1"/>
</dbReference>
<dbReference type="SMART" id="SM00052">
    <property type="entry name" value="EAL"/>
    <property type="match status" value="1"/>
</dbReference>
<feature type="transmembrane region" description="Helical" evidence="1">
    <location>
        <begin position="26"/>
        <end position="46"/>
    </location>
</feature>
<dbReference type="Gene3D" id="3.20.20.450">
    <property type="entry name" value="EAL domain"/>
    <property type="match status" value="1"/>
</dbReference>
<feature type="transmembrane region" description="Helical" evidence="1">
    <location>
        <begin position="91"/>
        <end position="112"/>
    </location>
</feature>
<feature type="transmembrane region" description="Helical" evidence="1">
    <location>
        <begin position="263"/>
        <end position="282"/>
    </location>
</feature>
<dbReference type="InterPro" id="IPR001633">
    <property type="entry name" value="EAL_dom"/>
</dbReference>
<feature type="transmembrane region" description="Helical" evidence="1">
    <location>
        <begin position="288"/>
        <end position="309"/>
    </location>
</feature>